<dbReference type="PROSITE" id="PS50181">
    <property type="entry name" value="FBOX"/>
    <property type="match status" value="1"/>
</dbReference>
<dbReference type="SUPFAM" id="SSF81383">
    <property type="entry name" value="F-box domain"/>
    <property type="match status" value="1"/>
</dbReference>
<dbReference type="InterPro" id="IPR019734">
    <property type="entry name" value="TPR_rpt"/>
</dbReference>
<evidence type="ECO:0000256" key="2">
    <source>
        <dbReference type="ARBA" id="ARBA00022803"/>
    </source>
</evidence>
<dbReference type="InterPro" id="IPR011990">
    <property type="entry name" value="TPR-like_helical_dom_sf"/>
</dbReference>
<dbReference type="OrthoDB" id="629492at2759"/>
<reference evidence="4" key="2">
    <citation type="journal article" date="2023" name="IMA Fungus">
        <title>Comparative genomic study of the Penicillium genus elucidates a diverse pangenome and 15 lateral gene transfer events.</title>
        <authorList>
            <person name="Petersen C."/>
            <person name="Sorensen T."/>
            <person name="Nielsen M.R."/>
            <person name="Sondergaard T.E."/>
            <person name="Sorensen J.L."/>
            <person name="Fitzpatrick D.A."/>
            <person name="Frisvad J.C."/>
            <person name="Nielsen K.L."/>
        </authorList>
    </citation>
    <scope>NUCLEOTIDE SEQUENCE</scope>
    <source>
        <strain evidence="4">IBT 30069</strain>
    </source>
</reference>
<evidence type="ECO:0000256" key="1">
    <source>
        <dbReference type="ARBA" id="ARBA00022737"/>
    </source>
</evidence>
<reference evidence="4" key="1">
    <citation type="submission" date="2022-11" db="EMBL/GenBank/DDBJ databases">
        <authorList>
            <person name="Petersen C."/>
        </authorList>
    </citation>
    <scope>NUCLEOTIDE SEQUENCE</scope>
    <source>
        <strain evidence="4">IBT 30069</strain>
    </source>
</reference>
<dbReference type="AlphaFoldDB" id="A0A9W9FYD3"/>
<gene>
    <name evidence="4" type="ORF">N7456_005356</name>
</gene>
<accession>A0A9W9FYD3</accession>
<proteinExistence type="predicted"/>
<evidence type="ECO:0000259" key="3">
    <source>
        <dbReference type="PROSITE" id="PS50181"/>
    </source>
</evidence>
<dbReference type="Proteomes" id="UP001149165">
    <property type="component" value="Unassembled WGS sequence"/>
</dbReference>
<dbReference type="SMART" id="SM00028">
    <property type="entry name" value="TPR"/>
    <property type="match status" value="3"/>
</dbReference>
<sequence length="576" mass="65946">MPPIVSGHHERGQKLYQKQDFKAAIEAFGEALTHKSSDAIGVLDNRAATYCKLEQYEQARRDARHMIKKASQDERGYLRCAKVLLLEGKPEKALEIYAYGLKTLGSKHPRREVLEQLHKKLESRMLPNRKDPFTILPFEMAMLVIEQFSFKQIVGIMRVCKGWQRFLGSISQLWMKIDFTGARGTVPFNAISSCIRRSRGLLTHATIKSLPLPQTSKSLEFLSRCPHIEHLDISANYGSKEFFDKFKRHKKLQNLTFSSEIPVTKADFLRLLHDYPKLDRIALWNIREGQQSSASPWPDSLPNLRGITLASKTSYTSSIMQHGLWVPNLISDKQPHPLPRLQELRLDWDPPTLLPVSYPICFDRPDRQDASIDDDPAMRPPPLLRQIDFRGILPSPNLFTGLPKGLEYLRFSGGMARPLQLTPPTETLPRLHTIIFVDAGWVTFDILQQFLFDAQPPVRKLYLDQCFNVSWHEFLLIMEHKGRNPELDKLEELGVSHWRDVDDMYASVLRKSFPSLRVLDLSYTSITGCTIREFTDSRTSELDKGAKLDRIIVRGCESISLDAVAYGRQNGLEVIT</sequence>
<comment type="caution">
    <text evidence="4">The sequence shown here is derived from an EMBL/GenBank/DDBJ whole genome shotgun (WGS) entry which is preliminary data.</text>
</comment>
<name>A0A9W9FYD3_9EURO</name>
<dbReference type="SUPFAM" id="SSF52047">
    <property type="entry name" value="RNI-like"/>
    <property type="match status" value="1"/>
</dbReference>
<protein>
    <recommendedName>
        <fullName evidence="3">F-box domain-containing protein</fullName>
    </recommendedName>
</protein>
<dbReference type="PANTHER" id="PTHR22904">
    <property type="entry name" value="TPR REPEAT CONTAINING PROTEIN"/>
    <property type="match status" value="1"/>
</dbReference>
<dbReference type="InterPro" id="IPR001810">
    <property type="entry name" value="F-box_dom"/>
</dbReference>
<keyword evidence="2" id="KW-0802">TPR repeat</keyword>
<dbReference type="EMBL" id="JAPQKH010000003">
    <property type="protein sequence ID" value="KAJ5108681.1"/>
    <property type="molecule type" value="Genomic_DNA"/>
</dbReference>
<feature type="domain" description="F-box" evidence="3">
    <location>
        <begin position="130"/>
        <end position="177"/>
    </location>
</feature>
<dbReference type="InterPro" id="IPR032675">
    <property type="entry name" value="LRR_dom_sf"/>
</dbReference>
<evidence type="ECO:0000313" key="5">
    <source>
        <dbReference type="Proteomes" id="UP001149165"/>
    </source>
</evidence>
<dbReference type="GO" id="GO:0051879">
    <property type="term" value="F:Hsp90 protein binding"/>
    <property type="evidence" value="ECO:0007669"/>
    <property type="project" value="TreeGrafter"/>
</dbReference>
<organism evidence="4 5">
    <name type="scientific">Penicillium angulare</name>
    <dbReference type="NCBI Taxonomy" id="116970"/>
    <lineage>
        <taxon>Eukaryota</taxon>
        <taxon>Fungi</taxon>
        <taxon>Dikarya</taxon>
        <taxon>Ascomycota</taxon>
        <taxon>Pezizomycotina</taxon>
        <taxon>Eurotiomycetes</taxon>
        <taxon>Eurotiomycetidae</taxon>
        <taxon>Eurotiales</taxon>
        <taxon>Aspergillaceae</taxon>
        <taxon>Penicillium</taxon>
    </lineage>
</organism>
<dbReference type="Gene3D" id="3.80.10.10">
    <property type="entry name" value="Ribonuclease Inhibitor"/>
    <property type="match status" value="2"/>
</dbReference>
<dbReference type="InterPro" id="IPR036047">
    <property type="entry name" value="F-box-like_dom_sf"/>
</dbReference>
<dbReference type="SUPFAM" id="SSF48452">
    <property type="entry name" value="TPR-like"/>
    <property type="match status" value="1"/>
</dbReference>
<keyword evidence="1" id="KW-0677">Repeat</keyword>
<dbReference type="Gene3D" id="1.25.40.10">
    <property type="entry name" value="Tetratricopeptide repeat domain"/>
    <property type="match status" value="1"/>
</dbReference>
<dbReference type="PANTHER" id="PTHR22904:SF523">
    <property type="entry name" value="STRESS-INDUCED-PHOSPHOPROTEIN 1"/>
    <property type="match status" value="1"/>
</dbReference>
<evidence type="ECO:0000313" key="4">
    <source>
        <dbReference type="EMBL" id="KAJ5108681.1"/>
    </source>
</evidence>
<dbReference type="Gene3D" id="1.20.1280.50">
    <property type="match status" value="1"/>
</dbReference>
<keyword evidence="5" id="KW-1185">Reference proteome</keyword>